<sequence>MRKSDYLESEVLKAAFRDQTWTERVNSTGYVVGDRVYAATFDGNIYECIVAGTSDSVPPTFNTNLGDTTTDGGVTWLTLKLGMPKRPLYVALFISRPTDAAAGTEVSGGSYARQALDPGDSNWSAPTVDGNVRNLAAVTFPAPTANWGTVGWFGIFDRLTAGNMLWWAELTQSFTVLSSDPALSFAANALQVLAARTRNPGLRTTVP</sequence>
<organism evidence="1">
    <name type="scientific">marine sediment metagenome</name>
    <dbReference type="NCBI Taxonomy" id="412755"/>
    <lineage>
        <taxon>unclassified sequences</taxon>
        <taxon>metagenomes</taxon>
        <taxon>ecological metagenomes</taxon>
    </lineage>
</organism>
<comment type="caution">
    <text evidence="1">The sequence shown here is derived from an EMBL/GenBank/DDBJ whole genome shotgun (WGS) entry which is preliminary data.</text>
</comment>
<proteinExistence type="predicted"/>
<dbReference type="Gene3D" id="2.10.10.20">
    <property type="entry name" value="Carbohydrate-binding module superfamily 5/12"/>
    <property type="match status" value="1"/>
</dbReference>
<gene>
    <name evidence="1" type="ORF">LCGC14_1434950</name>
</gene>
<accession>A0A0F9MPC9</accession>
<name>A0A0F9MPC9_9ZZZZ</name>
<reference evidence="1" key="1">
    <citation type="journal article" date="2015" name="Nature">
        <title>Complex archaea that bridge the gap between prokaryotes and eukaryotes.</title>
        <authorList>
            <person name="Spang A."/>
            <person name="Saw J.H."/>
            <person name="Jorgensen S.L."/>
            <person name="Zaremba-Niedzwiedzka K."/>
            <person name="Martijn J."/>
            <person name="Lind A.E."/>
            <person name="van Eijk R."/>
            <person name="Schleper C."/>
            <person name="Guy L."/>
            <person name="Ettema T.J."/>
        </authorList>
    </citation>
    <scope>NUCLEOTIDE SEQUENCE</scope>
</reference>
<evidence type="ECO:0000313" key="1">
    <source>
        <dbReference type="EMBL" id="KKM71002.1"/>
    </source>
</evidence>
<dbReference type="InterPro" id="IPR056908">
    <property type="entry name" value="Gp80-like"/>
</dbReference>
<dbReference type="Pfam" id="PF23140">
    <property type="entry name" value="Gp80"/>
    <property type="match status" value="1"/>
</dbReference>
<dbReference type="EMBL" id="LAZR01009712">
    <property type="protein sequence ID" value="KKM71002.1"/>
    <property type="molecule type" value="Genomic_DNA"/>
</dbReference>
<protein>
    <submittedName>
        <fullName evidence="1">Uncharacterized protein</fullName>
    </submittedName>
</protein>
<dbReference type="AlphaFoldDB" id="A0A0F9MPC9"/>